<dbReference type="AlphaFoldDB" id="A0A2R3QVH9"/>
<reference evidence="2 3" key="1">
    <citation type="submission" date="2018-03" db="EMBL/GenBank/DDBJ databases">
        <title>Complete genome sequence and methylome analysis of Pseudomonas mendocina NEB 698.</title>
        <authorList>
            <person name="Morgan R.D."/>
        </authorList>
    </citation>
    <scope>NUCLEOTIDE SEQUENCE [LARGE SCALE GENOMIC DNA]</scope>
    <source>
        <strain evidence="2 3">NEB698</strain>
    </source>
</reference>
<organism evidence="2 3">
    <name type="scientific">Ectopseudomonas mendocina</name>
    <name type="common">Pseudomonas mendocina</name>
    <dbReference type="NCBI Taxonomy" id="300"/>
    <lineage>
        <taxon>Bacteria</taxon>
        <taxon>Pseudomonadati</taxon>
        <taxon>Pseudomonadota</taxon>
        <taxon>Gammaproteobacteria</taxon>
        <taxon>Pseudomonadales</taxon>
        <taxon>Pseudomonadaceae</taxon>
        <taxon>Ectopseudomonas</taxon>
    </lineage>
</organism>
<gene>
    <name evidence="2" type="ORF">C7A17_24395</name>
</gene>
<evidence type="ECO:0000313" key="3">
    <source>
        <dbReference type="Proteomes" id="UP000238327"/>
    </source>
</evidence>
<dbReference type="Proteomes" id="UP000238327">
    <property type="component" value="Chromosome"/>
</dbReference>
<accession>A0A2R3QVH9</accession>
<sequence>MLVALGALVGVWFWLARTMRNKGSGWFIRHLAGSFAGSFAFMLLVMVAVGTGLITAEPKEELAATGTDKTSTVKAESLKPMKFASVTQMIDDKADFSEENGTFKVITSEPLHIQMATQVVANDLDEVKLAEVRRVALYGVYRTLIHTDAPSVHVSALPMEVTLNPYSARYLDAPKVEITVTRDEALQAVAGLIDVSSLDDLVTPNADLGIQFDKWSKPFEALYFKPEGQKALVAALQSQ</sequence>
<feature type="transmembrane region" description="Helical" evidence="1">
    <location>
        <begin position="34"/>
        <end position="54"/>
    </location>
</feature>
<name>A0A2R3QVH9_ECTME</name>
<dbReference type="EMBL" id="CP027657">
    <property type="protein sequence ID" value="AVO55758.1"/>
    <property type="molecule type" value="Genomic_DNA"/>
</dbReference>
<protein>
    <submittedName>
        <fullName evidence="2">Uncharacterized protein</fullName>
    </submittedName>
</protein>
<keyword evidence="1" id="KW-0812">Transmembrane</keyword>
<evidence type="ECO:0000256" key="1">
    <source>
        <dbReference type="SAM" id="Phobius"/>
    </source>
</evidence>
<evidence type="ECO:0000313" key="2">
    <source>
        <dbReference type="EMBL" id="AVO55758.1"/>
    </source>
</evidence>
<keyword evidence="1" id="KW-1133">Transmembrane helix</keyword>
<proteinExistence type="predicted"/>
<keyword evidence="1" id="KW-0472">Membrane</keyword>